<evidence type="ECO:0000259" key="3">
    <source>
        <dbReference type="Pfam" id="PF13239"/>
    </source>
</evidence>
<dbReference type="Pfam" id="PF13239">
    <property type="entry name" value="2TM"/>
    <property type="match status" value="1"/>
</dbReference>
<keyword evidence="2" id="KW-0812">Transmembrane</keyword>
<feature type="region of interest" description="Disordered" evidence="1">
    <location>
        <begin position="124"/>
        <end position="156"/>
    </location>
</feature>
<organism evidence="4 5">
    <name type="scientific">Autumnicola patrickiae</name>
    <dbReference type="NCBI Taxonomy" id="3075591"/>
    <lineage>
        <taxon>Bacteria</taxon>
        <taxon>Pseudomonadati</taxon>
        <taxon>Bacteroidota</taxon>
        <taxon>Flavobacteriia</taxon>
        <taxon>Flavobacteriales</taxon>
        <taxon>Flavobacteriaceae</taxon>
        <taxon>Autumnicola</taxon>
    </lineage>
</organism>
<comment type="caution">
    <text evidence="4">The sequence shown here is derived from an EMBL/GenBank/DDBJ whole genome shotgun (WGS) entry which is preliminary data.</text>
</comment>
<keyword evidence="2" id="KW-0472">Membrane</keyword>
<evidence type="ECO:0000313" key="4">
    <source>
        <dbReference type="EMBL" id="MDT0689196.1"/>
    </source>
</evidence>
<accession>A0ABU3DZR2</accession>
<protein>
    <submittedName>
        <fullName evidence="4">2TM domain-containing protein</fullName>
    </submittedName>
</protein>
<dbReference type="RefSeq" id="WP_311682551.1">
    <property type="nucleotide sequence ID" value="NZ_JAVRHM010000004.1"/>
</dbReference>
<reference evidence="4 5" key="1">
    <citation type="submission" date="2023-09" db="EMBL/GenBank/DDBJ databases">
        <authorList>
            <person name="Rey-Velasco X."/>
        </authorList>
    </citation>
    <scope>NUCLEOTIDE SEQUENCE [LARGE SCALE GENOMIC DNA]</scope>
    <source>
        <strain evidence="4 5">F188</strain>
    </source>
</reference>
<evidence type="ECO:0000256" key="2">
    <source>
        <dbReference type="SAM" id="Phobius"/>
    </source>
</evidence>
<dbReference type="InterPro" id="IPR025698">
    <property type="entry name" value="2TM_dom"/>
</dbReference>
<dbReference type="Proteomes" id="UP001261624">
    <property type="component" value="Unassembled WGS sequence"/>
</dbReference>
<dbReference type="EMBL" id="JAVRHM010000004">
    <property type="protein sequence ID" value="MDT0689196.1"/>
    <property type="molecule type" value="Genomic_DNA"/>
</dbReference>
<evidence type="ECO:0000313" key="5">
    <source>
        <dbReference type="Proteomes" id="UP001261624"/>
    </source>
</evidence>
<sequence>MIYTKVLLIMLSKKKNNSKLDAENRELYEYARKRTLQKKRLFQHFVVFLIGAVFLIVLNTVIGYQEDFQPLGYYWFVWAVLLWTLIFLVHFFNVFVIHTFMGKEWQDRQMELLVKKQKEKIAKMQGQVEKDYPAPETKETTNKKIDPETPHKPLNS</sequence>
<keyword evidence="5" id="KW-1185">Reference proteome</keyword>
<evidence type="ECO:0000256" key="1">
    <source>
        <dbReference type="SAM" id="MobiDB-lite"/>
    </source>
</evidence>
<feature type="domain" description="2TM" evidence="3">
    <location>
        <begin position="30"/>
        <end position="112"/>
    </location>
</feature>
<proteinExistence type="predicted"/>
<name>A0ABU3DZR2_9FLAO</name>
<feature type="transmembrane region" description="Helical" evidence="2">
    <location>
        <begin position="74"/>
        <end position="100"/>
    </location>
</feature>
<gene>
    <name evidence="4" type="ORF">RM549_05330</name>
</gene>
<feature type="transmembrane region" description="Helical" evidence="2">
    <location>
        <begin position="41"/>
        <end position="62"/>
    </location>
</feature>
<keyword evidence="2" id="KW-1133">Transmembrane helix</keyword>